<dbReference type="OrthoDB" id="2057603at2"/>
<dbReference type="STRING" id="1197477.IA57_04300"/>
<gene>
    <name evidence="1" type="ORF">IA57_04300</name>
</gene>
<dbReference type="Proteomes" id="UP000028521">
    <property type="component" value="Unassembled WGS sequence"/>
</dbReference>
<dbReference type="eggNOG" id="ENOG502ZHJJ">
    <property type="taxonomic scope" value="Bacteria"/>
</dbReference>
<proteinExistence type="predicted"/>
<evidence type="ECO:0000313" key="2">
    <source>
        <dbReference type="Proteomes" id="UP000028521"/>
    </source>
</evidence>
<protein>
    <submittedName>
        <fullName evidence="1">Uncharacterized protein</fullName>
    </submittedName>
</protein>
<dbReference type="AlphaFoldDB" id="A0A084TK33"/>
<dbReference type="EMBL" id="JPFK01000005">
    <property type="protein sequence ID" value="KFB01069.1"/>
    <property type="molecule type" value="Genomic_DNA"/>
</dbReference>
<reference evidence="1 2" key="1">
    <citation type="journal article" date="2014" name="Genome Announc.">
        <title>Draft Genome Sequence of the Algicidal Bacterium Mangrovimonas yunxiaonensis Strain LY01.</title>
        <authorList>
            <person name="Li Y."/>
            <person name="Zhu H."/>
            <person name="Li C."/>
            <person name="Zhang H."/>
            <person name="Chen Z."/>
            <person name="Zheng W."/>
            <person name="Xu H."/>
            <person name="Zheng T."/>
        </authorList>
    </citation>
    <scope>NUCLEOTIDE SEQUENCE [LARGE SCALE GENOMIC DNA]</scope>
    <source>
        <strain evidence="1 2">LY01</strain>
    </source>
</reference>
<organism evidence="1 2">
    <name type="scientific">Mangrovimonas yunxiaonensis</name>
    <dbReference type="NCBI Taxonomy" id="1197477"/>
    <lineage>
        <taxon>Bacteria</taxon>
        <taxon>Pseudomonadati</taxon>
        <taxon>Bacteroidota</taxon>
        <taxon>Flavobacteriia</taxon>
        <taxon>Flavobacteriales</taxon>
        <taxon>Flavobacteriaceae</taxon>
        <taxon>Mangrovimonas</taxon>
    </lineage>
</organism>
<evidence type="ECO:0000313" key="1">
    <source>
        <dbReference type="EMBL" id="KFB01069.1"/>
    </source>
</evidence>
<dbReference type="RefSeq" id="WP_036119693.1">
    <property type="nucleotide sequence ID" value="NZ_BMET01000009.1"/>
</dbReference>
<reference evidence="2" key="2">
    <citation type="submission" date="2014-07" db="EMBL/GenBank/DDBJ databases">
        <title>Genome sequence of Mangrovimonas yunxiaonensis.</title>
        <authorList>
            <person name="Li Y."/>
            <person name="Zheng T."/>
        </authorList>
    </citation>
    <scope>NUCLEOTIDE SEQUENCE [LARGE SCALE GENOMIC DNA]</scope>
    <source>
        <strain evidence="2">LY01</strain>
    </source>
</reference>
<comment type="caution">
    <text evidence="1">The sequence shown here is derived from an EMBL/GenBank/DDBJ whole genome shotgun (WGS) entry which is preliminary data.</text>
</comment>
<accession>A0A084TK33</accession>
<name>A0A084TK33_9FLAO</name>
<keyword evidence="2" id="KW-1185">Reference proteome</keyword>
<sequence>MTEIILTRDSVHISDDIDAPHTKSITLKELTVEQLYREIKRIEYLPRFSGIQTWGIIGYSPISVIAHQWSELRPLMNCDMILEMELKRTNNKLHLSCFGGIEPEKVLKVLENYNNVRSEF</sequence>